<keyword evidence="8 11" id="KW-1133">Transmembrane helix</keyword>
<evidence type="ECO:0000256" key="10">
    <source>
        <dbReference type="SAM" id="MobiDB-lite"/>
    </source>
</evidence>
<evidence type="ECO:0000256" key="6">
    <source>
        <dbReference type="ARBA" id="ARBA00022692"/>
    </source>
</evidence>
<accession>A0A0E3ZEW9</accession>
<dbReference type="Proteomes" id="UP000033109">
    <property type="component" value="Chromosome"/>
</dbReference>
<keyword evidence="4" id="KW-1003">Cell membrane</keyword>
<evidence type="ECO:0000259" key="12">
    <source>
        <dbReference type="PROSITE" id="PS52015"/>
    </source>
</evidence>
<dbReference type="EMBL" id="CP009621">
    <property type="protein sequence ID" value="AKD02514.1"/>
    <property type="molecule type" value="Genomic_DNA"/>
</dbReference>
<keyword evidence="14" id="KW-1185">Reference proteome</keyword>
<dbReference type="Gene3D" id="3.30.1150.10">
    <property type="match status" value="1"/>
</dbReference>
<proteinExistence type="inferred from homology"/>
<reference evidence="13 14" key="1">
    <citation type="journal article" date="2015" name="Sci. Rep.">
        <title>Unraveling adaptation of Pontibacter korlensis to radiation and infertility in desert through complete genome and comparative transcriptomic analysis.</title>
        <authorList>
            <person name="Dai J."/>
            <person name="Dai W."/>
            <person name="Qiu C."/>
            <person name="Yang Z."/>
            <person name="Zhang Y."/>
            <person name="Zhou M."/>
            <person name="Zhang L."/>
            <person name="Fang C."/>
            <person name="Gao Q."/>
            <person name="Yang Q."/>
            <person name="Li X."/>
            <person name="Wang Z."/>
            <person name="Wang Z."/>
            <person name="Jia Z."/>
            <person name="Chen X."/>
        </authorList>
    </citation>
    <scope>NUCLEOTIDE SEQUENCE [LARGE SCALE GENOMIC DNA]</scope>
    <source>
        <strain evidence="13 14">X14-1T</strain>
    </source>
</reference>
<dbReference type="OrthoDB" id="1039448at2"/>
<comment type="subcellular location">
    <subcellularLocation>
        <location evidence="1">Cell inner membrane</location>
        <topology evidence="1">Single-pass membrane protein</topology>
        <orientation evidence="1">Periplasmic side</orientation>
    </subcellularLocation>
</comment>
<dbReference type="InterPro" id="IPR037682">
    <property type="entry name" value="TonB_C"/>
</dbReference>
<dbReference type="GO" id="GO:0030288">
    <property type="term" value="C:outer membrane-bounded periplasmic space"/>
    <property type="evidence" value="ECO:0007669"/>
    <property type="project" value="InterPro"/>
</dbReference>
<dbReference type="GO" id="GO:0098797">
    <property type="term" value="C:plasma membrane protein complex"/>
    <property type="evidence" value="ECO:0007669"/>
    <property type="project" value="TreeGrafter"/>
</dbReference>
<name>A0A0E3ZEW9_9BACT</name>
<evidence type="ECO:0000313" key="13">
    <source>
        <dbReference type="EMBL" id="AKD02514.1"/>
    </source>
</evidence>
<dbReference type="NCBIfam" id="TIGR01352">
    <property type="entry name" value="tonB_Cterm"/>
    <property type="match status" value="1"/>
</dbReference>
<evidence type="ECO:0000256" key="1">
    <source>
        <dbReference type="ARBA" id="ARBA00004383"/>
    </source>
</evidence>
<comment type="similarity">
    <text evidence="2">Belongs to the TonB family.</text>
</comment>
<dbReference type="PROSITE" id="PS52015">
    <property type="entry name" value="TONB_CTD"/>
    <property type="match status" value="1"/>
</dbReference>
<dbReference type="Pfam" id="PF03544">
    <property type="entry name" value="TonB_C"/>
    <property type="match status" value="1"/>
</dbReference>
<dbReference type="AlphaFoldDB" id="A0A0E3ZEW9"/>
<keyword evidence="6 11" id="KW-0812">Transmembrane</keyword>
<sequence length="278" mass="30337">MEKSYYLSMTFNNIVFKGRNKLYGAYALRKAYNRHIFLAAILATTVFSGALVGPLVDAIFFADQVKYEKPTYTIVEPIPLYLPEPPKPEPAKSETPPPAPAGEKKVATEKFVTPKVVDDNTPAVEDIPNQEDLLSKNIGTEKIEGELPEIPATTITDAPPVGIEGGTGEISAPPTTYIHVEQMPQFKGGTSALAAYLSKKIRYPDPARRNGVEGTVVVTFVVSTSGEITDVEVLKGLGFGTDEEAARVIKSMPKWEPGRQNGRNVPVRYTLPISFKIQ</sequence>
<evidence type="ECO:0000256" key="11">
    <source>
        <dbReference type="SAM" id="Phobius"/>
    </source>
</evidence>
<keyword evidence="9 11" id="KW-0472">Membrane</keyword>
<dbReference type="GO" id="GO:0055085">
    <property type="term" value="P:transmembrane transport"/>
    <property type="evidence" value="ECO:0007669"/>
    <property type="project" value="InterPro"/>
</dbReference>
<feature type="region of interest" description="Disordered" evidence="10">
    <location>
        <begin position="85"/>
        <end position="105"/>
    </location>
</feature>
<keyword evidence="7" id="KW-0653">Protein transport</keyword>
<evidence type="ECO:0000256" key="3">
    <source>
        <dbReference type="ARBA" id="ARBA00022448"/>
    </source>
</evidence>
<organism evidence="13 14">
    <name type="scientific">Pontibacter korlensis</name>
    <dbReference type="NCBI Taxonomy" id="400092"/>
    <lineage>
        <taxon>Bacteria</taxon>
        <taxon>Pseudomonadati</taxon>
        <taxon>Bacteroidota</taxon>
        <taxon>Cytophagia</taxon>
        <taxon>Cytophagales</taxon>
        <taxon>Hymenobacteraceae</taxon>
        <taxon>Pontibacter</taxon>
    </lineage>
</organism>
<keyword evidence="5" id="KW-0997">Cell inner membrane</keyword>
<evidence type="ECO:0000256" key="2">
    <source>
        <dbReference type="ARBA" id="ARBA00006555"/>
    </source>
</evidence>
<evidence type="ECO:0000256" key="4">
    <source>
        <dbReference type="ARBA" id="ARBA00022475"/>
    </source>
</evidence>
<evidence type="ECO:0000256" key="5">
    <source>
        <dbReference type="ARBA" id="ARBA00022519"/>
    </source>
</evidence>
<dbReference type="GO" id="GO:0031992">
    <property type="term" value="F:energy transducer activity"/>
    <property type="evidence" value="ECO:0007669"/>
    <property type="project" value="InterPro"/>
</dbReference>
<feature type="transmembrane region" description="Helical" evidence="11">
    <location>
        <begin position="36"/>
        <end position="62"/>
    </location>
</feature>
<dbReference type="STRING" id="400092.PKOR_04475"/>
<dbReference type="InterPro" id="IPR003538">
    <property type="entry name" value="TonB"/>
</dbReference>
<dbReference type="PRINTS" id="PR01374">
    <property type="entry name" value="TONBPROTEIN"/>
</dbReference>
<keyword evidence="3" id="KW-0813">Transport</keyword>
<evidence type="ECO:0000313" key="14">
    <source>
        <dbReference type="Proteomes" id="UP000033109"/>
    </source>
</evidence>
<evidence type="ECO:0000256" key="9">
    <source>
        <dbReference type="ARBA" id="ARBA00023136"/>
    </source>
</evidence>
<dbReference type="SUPFAM" id="SSF74653">
    <property type="entry name" value="TolA/TonB C-terminal domain"/>
    <property type="match status" value="1"/>
</dbReference>
<evidence type="ECO:0000256" key="7">
    <source>
        <dbReference type="ARBA" id="ARBA00022927"/>
    </source>
</evidence>
<protein>
    <recommendedName>
        <fullName evidence="12">TonB C-terminal domain-containing protein</fullName>
    </recommendedName>
</protein>
<gene>
    <name evidence="13" type="ORF">PKOR_04475</name>
</gene>
<dbReference type="InterPro" id="IPR006260">
    <property type="entry name" value="TonB/TolA_C"/>
</dbReference>
<dbReference type="InterPro" id="IPR051045">
    <property type="entry name" value="TonB-dependent_transducer"/>
</dbReference>
<dbReference type="PATRIC" id="fig|400092.3.peg.1002"/>
<dbReference type="HOGENOM" id="CLU_065795_0_0_10"/>
<feature type="domain" description="TonB C-terminal" evidence="12">
    <location>
        <begin position="188"/>
        <end position="278"/>
    </location>
</feature>
<dbReference type="GO" id="GO:0015031">
    <property type="term" value="P:protein transport"/>
    <property type="evidence" value="ECO:0007669"/>
    <property type="project" value="UniProtKB-KW"/>
</dbReference>
<dbReference type="RefSeq" id="WP_046309388.1">
    <property type="nucleotide sequence ID" value="NZ_CBCSCY010000016.1"/>
</dbReference>
<dbReference type="PANTHER" id="PTHR33446:SF2">
    <property type="entry name" value="PROTEIN TONB"/>
    <property type="match status" value="1"/>
</dbReference>
<dbReference type="GO" id="GO:0015891">
    <property type="term" value="P:siderophore transport"/>
    <property type="evidence" value="ECO:0007669"/>
    <property type="project" value="InterPro"/>
</dbReference>
<dbReference type="KEGG" id="pko:PKOR_04475"/>
<evidence type="ECO:0000256" key="8">
    <source>
        <dbReference type="ARBA" id="ARBA00022989"/>
    </source>
</evidence>
<dbReference type="PANTHER" id="PTHR33446">
    <property type="entry name" value="PROTEIN TONB-RELATED"/>
    <property type="match status" value="1"/>
</dbReference>